<dbReference type="KEGG" id="dpp:DICPUDRAFT_80278"/>
<dbReference type="RefSeq" id="XP_003289513.1">
    <property type="nucleotide sequence ID" value="XM_003289465.1"/>
</dbReference>
<keyword evidence="3" id="KW-1185">Reference proteome</keyword>
<dbReference type="EMBL" id="GL871118">
    <property type="protein sequence ID" value="EGC33980.1"/>
    <property type="molecule type" value="Genomic_DNA"/>
</dbReference>
<dbReference type="OrthoDB" id="10257948at2759"/>
<evidence type="ECO:0000313" key="2">
    <source>
        <dbReference type="EMBL" id="EGC33980.1"/>
    </source>
</evidence>
<dbReference type="Pfam" id="PF00085">
    <property type="entry name" value="Thioredoxin"/>
    <property type="match status" value="1"/>
</dbReference>
<dbReference type="InParanoid" id="F0ZQ12"/>
<dbReference type="STRING" id="5786.F0ZQ12"/>
<dbReference type="InterPro" id="IPR036249">
    <property type="entry name" value="Thioredoxin-like_sf"/>
</dbReference>
<name>F0ZQ12_DICPU</name>
<dbReference type="VEuPathDB" id="AmoebaDB:DICPUDRAFT_80278"/>
<accession>F0ZQ12</accession>
<dbReference type="SUPFAM" id="SSF52833">
    <property type="entry name" value="Thioredoxin-like"/>
    <property type="match status" value="1"/>
</dbReference>
<sequence length="155" mass="18196">MSDEYDDDDEISKIREARMKQLREEAKLKPQYLNEHGEYKEVDEQNFPRCKILDRKLEILAKTHMSTKFFKINVEKAAFFVAKLSIRVLPALIFFRNGIAVDRCIGFDEFGGDDNFKIEQLAMRIQKAGVLDFKHTKGLTIIQKSENKKYNKEED</sequence>
<dbReference type="GeneID" id="10502615"/>
<dbReference type="InterPro" id="IPR013766">
    <property type="entry name" value="Thioredoxin_domain"/>
</dbReference>
<dbReference type="FunCoup" id="F0ZQ12">
    <property type="interactions" value="474"/>
</dbReference>
<dbReference type="GO" id="GO:0005737">
    <property type="term" value="C:cytoplasm"/>
    <property type="evidence" value="ECO:0000318"/>
    <property type="project" value="GO_Central"/>
</dbReference>
<evidence type="ECO:0000313" key="3">
    <source>
        <dbReference type="Proteomes" id="UP000001064"/>
    </source>
</evidence>
<feature type="domain" description="Thioredoxin" evidence="1">
    <location>
        <begin position="49"/>
        <end position="106"/>
    </location>
</feature>
<dbReference type="Proteomes" id="UP000001064">
    <property type="component" value="Unassembled WGS sequence"/>
</dbReference>
<reference evidence="3" key="1">
    <citation type="journal article" date="2011" name="Genome Biol.">
        <title>Comparative genomics of the social amoebae Dictyostelium discoideum and Dictyostelium purpureum.</title>
        <authorList>
            <consortium name="US DOE Joint Genome Institute (JGI-PGF)"/>
            <person name="Sucgang R."/>
            <person name="Kuo A."/>
            <person name="Tian X."/>
            <person name="Salerno W."/>
            <person name="Parikh A."/>
            <person name="Feasley C.L."/>
            <person name="Dalin E."/>
            <person name="Tu H."/>
            <person name="Huang E."/>
            <person name="Barry K."/>
            <person name="Lindquist E."/>
            <person name="Shapiro H."/>
            <person name="Bruce D."/>
            <person name="Schmutz J."/>
            <person name="Salamov A."/>
            <person name="Fey P."/>
            <person name="Gaudet P."/>
            <person name="Anjard C."/>
            <person name="Babu M.M."/>
            <person name="Basu S."/>
            <person name="Bushmanova Y."/>
            <person name="van der Wel H."/>
            <person name="Katoh-Kurasawa M."/>
            <person name="Dinh C."/>
            <person name="Coutinho P.M."/>
            <person name="Saito T."/>
            <person name="Elias M."/>
            <person name="Schaap P."/>
            <person name="Kay R.R."/>
            <person name="Henrissat B."/>
            <person name="Eichinger L."/>
            <person name="Rivero F."/>
            <person name="Putnam N.H."/>
            <person name="West C.M."/>
            <person name="Loomis W.F."/>
            <person name="Chisholm R.L."/>
            <person name="Shaulsky G."/>
            <person name="Strassmann J.E."/>
            <person name="Queller D.C."/>
            <person name="Kuspa A."/>
            <person name="Grigoriev I.V."/>
        </authorList>
    </citation>
    <scope>NUCLEOTIDE SEQUENCE [LARGE SCALE GENOMIC DNA]</scope>
    <source>
        <strain evidence="3">QSDP1</strain>
    </source>
</reference>
<dbReference type="AlphaFoldDB" id="F0ZQ12"/>
<dbReference type="OMA" id="HFFHPEF"/>
<evidence type="ECO:0000259" key="1">
    <source>
        <dbReference type="Pfam" id="PF00085"/>
    </source>
</evidence>
<protein>
    <recommendedName>
        <fullName evidence="1">Thioredoxin domain-containing protein</fullName>
    </recommendedName>
</protein>
<proteinExistence type="predicted"/>
<dbReference type="eggNOG" id="KOG1672">
    <property type="taxonomic scope" value="Eukaryota"/>
</dbReference>
<dbReference type="Gene3D" id="3.40.30.10">
    <property type="entry name" value="Glutaredoxin"/>
    <property type="match status" value="1"/>
</dbReference>
<organism evidence="2 3">
    <name type="scientific">Dictyostelium purpureum</name>
    <name type="common">Slime mold</name>
    <dbReference type="NCBI Taxonomy" id="5786"/>
    <lineage>
        <taxon>Eukaryota</taxon>
        <taxon>Amoebozoa</taxon>
        <taxon>Evosea</taxon>
        <taxon>Eumycetozoa</taxon>
        <taxon>Dictyostelia</taxon>
        <taxon>Dictyosteliales</taxon>
        <taxon>Dictyosteliaceae</taxon>
        <taxon>Dictyostelium</taxon>
    </lineage>
</organism>
<gene>
    <name evidence="2" type="ORF">DICPUDRAFT_80278</name>
</gene>
<dbReference type="PANTHER" id="PTHR21148">
    <property type="entry name" value="THIOREDOXIN DOMAIN-CONTAINING PROTEIN 9"/>
    <property type="match status" value="1"/>
</dbReference>